<evidence type="ECO:0000313" key="2">
    <source>
        <dbReference type="Proteomes" id="UP000024635"/>
    </source>
</evidence>
<dbReference type="Proteomes" id="UP000024635">
    <property type="component" value="Unassembled WGS sequence"/>
</dbReference>
<reference evidence="2" key="1">
    <citation type="journal article" date="2015" name="Nat. Genet.">
        <title>The genome and transcriptome of the zoonotic hookworm Ancylostoma ceylanicum identify infection-specific gene families.</title>
        <authorList>
            <person name="Schwarz E.M."/>
            <person name="Hu Y."/>
            <person name="Antoshechkin I."/>
            <person name="Miller M.M."/>
            <person name="Sternberg P.W."/>
            <person name="Aroian R.V."/>
        </authorList>
    </citation>
    <scope>NUCLEOTIDE SEQUENCE</scope>
    <source>
        <strain evidence="2">HY135</strain>
    </source>
</reference>
<name>A0A016WC74_9BILA</name>
<dbReference type="EMBL" id="JARK01000415">
    <property type="protein sequence ID" value="EYC37206.1"/>
    <property type="molecule type" value="Genomic_DNA"/>
</dbReference>
<protein>
    <submittedName>
        <fullName evidence="1">Uncharacterized protein</fullName>
    </submittedName>
</protein>
<dbReference type="AlphaFoldDB" id="A0A016WC74"/>
<proteinExistence type="predicted"/>
<keyword evidence="2" id="KW-1185">Reference proteome</keyword>
<gene>
    <name evidence="1" type="primary">Acey_s0815.g2496</name>
    <name evidence="1" type="ORF">Y032_0815g2496</name>
</gene>
<comment type="caution">
    <text evidence="1">The sequence shown here is derived from an EMBL/GenBank/DDBJ whole genome shotgun (WGS) entry which is preliminary data.</text>
</comment>
<evidence type="ECO:0000313" key="1">
    <source>
        <dbReference type="EMBL" id="EYC37206.1"/>
    </source>
</evidence>
<sequence length="181" mass="20235">MRRFSYPNLRYALQNGSVQWAGIPSCYQCNPRFLIKDVSAILGGPSIVVRGRLDPADSNETRNARRWPMRVRCRSHFPSCMASMDVAGAVAQIRGDYCIDIVHVVSTHNSERAAQINISTNALPSAPFLAFLVHECSCIDLSILLIFRYFCPKVGIEMPIEIINALNINMTTESCRKLRGS</sequence>
<organism evidence="1 2">
    <name type="scientific">Ancylostoma ceylanicum</name>
    <dbReference type="NCBI Taxonomy" id="53326"/>
    <lineage>
        <taxon>Eukaryota</taxon>
        <taxon>Metazoa</taxon>
        <taxon>Ecdysozoa</taxon>
        <taxon>Nematoda</taxon>
        <taxon>Chromadorea</taxon>
        <taxon>Rhabditida</taxon>
        <taxon>Rhabditina</taxon>
        <taxon>Rhabditomorpha</taxon>
        <taxon>Strongyloidea</taxon>
        <taxon>Ancylostomatidae</taxon>
        <taxon>Ancylostomatinae</taxon>
        <taxon>Ancylostoma</taxon>
    </lineage>
</organism>
<accession>A0A016WC74</accession>